<feature type="domain" description="DYW" evidence="3">
    <location>
        <begin position="691"/>
        <end position="783"/>
    </location>
</feature>
<evidence type="ECO:0000256" key="2">
    <source>
        <dbReference type="PROSITE-ProRule" id="PRU00708"/>
    </source>
</evidence>
<sequence>MSLRDPSVSSYDFFAALLQNSLKTRNLLGGKSIHGYMVKSGLNLGIFLTNTLINVYAKNDLIPDAHKLFDEMPARNTLSWNTMLSAYAKSGQLHMALRIFNEMTEHDSVSWTAMIVGYNQMGQFRAAINLFLEMVKVGISPTQFTFTNILVACVALGALDIGKKVHAFVIKFGLSSYIPVANSLINMYGKSGEPNSAKAVFDKMSLKSVKSWNSMITLYAQSDQLDLARAQFDQMVERDVVSWNSIIAGYNQNGFDFKALEFFSFMLKQSSVRPDSFTIVSALSACANLEMLDVGKQIHAHIVRINMEFEGPIRNALISMYAKSGNIELAQKIVQLTAASDLNVISFTALLEGYAKLGDVEPARQVFNSMKDRDVVTWTAMIVGYVQNGYNTEAIELFRMMVTLGPKPNDYTLAAMLRVSSSLATMDYGKQIHAFALRSAQESKISVRNALIFMYAKSGSISGARKLFDRTFHLRDTVSWTSMIVALAQHGFGKEAIELFEKMLSKGMEPDHITYVGVFTACTHSGLVEQARKYFKLMQAIHKIEPTPSHYACLIDLFGRAGLFQEAQEFIKNMPIEPDVIAWGSLLGACKVHKNAELAKLTAERLLAIDPNHGGAYCALANIYSSCGKWEEAAKIRKTMKARGVKKEVGSSWLQIGNKIHVFGADDTAHPQKDAIYEKAAELWREIKKIGFIPDIDSVLHDLDDEMKELTLSRHSEKLAIAFGLISTPKGTTLRIMKNLRVCSDCHSAIKFITKIVEREIVVRDATRFHHFKDGSCSCQDYW</sequence>
<dbReference type="InterPro" id="IPR011990">
    <property type="entry name" value="TPR-like_helical_dom_sf"/>
</dbReference>
<dbReference type="Gene3D" id="1.25.40.10">
    <property type="entry name" value="Tetratricopeptide repeat domain"/>
    <property type="match status" value="4"/>
</dbReference>
<dbReference type="InterPro" id="IPR046848">
    <property type="entry name" value="E_motif"/>
</dbReference>
<evidence type="ECO:0000256" key="1">
    <source>
        <dbReference type="ARBA" id="ARBA00022737"/>
    </source>
</evidence>
<name>A0AAV7ER10_ARIFI</name>
<proteinExistence type="predicted"/>
<dbReference type="Pfam" id="PF20431">
    <property type="entry name" value="E_motif"/>
    <property type="match status" value="1"/>
</dbReference>
<protein>
    <recommendedName>
        <fullName evidence="3">DYW domain-containing protein</fullName>
    </recommendedName>
</protein>
<dbReference type="FunFam" id="1.25.40.10:FF:000442">
    <property type="entry name" value="Pentatricopeptide repeat-containing protein At3g49710"/>
    <property type="match status" value="1"/>
</dbReference>
<dbReference type="AlphaFoldDB" id="A0AAV7ER10"/>
<dbReference type="GO" id="GO:0009451">
    <property type="term" value="P:RNA modification"/>
    <property type="evidence" value="ECO:0007669"/>
    <property type="project" value="InterPro"/>
</dbReference>
<evidence type="ECO:0000259" key="3">
    <source>
        <dbReference type="Pfam" id="PF14432"/>
    </source>
</evidence>
<feature type="repeat" description="PPR" evidence="2">
    <location>
        <begin position="208"/>
        <end position="242"/>
    </location>
</feature>
<dbReference type="Pfam" id="PF13812">
    <property type="entry name" value="PPR_3"/>
    <property type="match status" value="1"/>
</dbReference>
<gene>
    <name evidence="4" type="ORF">H6P81_011277</name>
</gene>
<keyword evidence="5" id="KW-1185">Reference proteome</keyword>
<dbReference type="Pfam" id="PF01535">
    <property type="entry name" value="PPR"/>
    <property type="match status" value="8"/>
</dbReference>
<dbReference type="InterPro" id="IPR046960">
    <property type="entry name" value="PPR_At4g14850-like_plant"/>
</dbReference>
<organism evidence="4 5">
    <name type="scientific">Aristolochia fimbriata</name>
    <name type="common">White veined hardy Dutchman's pipe vine</name>
    <dbReference type="NCBI Taxonomy" id="158543"/>
    <lineage>
        <taxon>Eukaryota</taxon>
        <taxon>Viridiplantae</taxon>
        <taxon>Streptophyta</taxon>
        <taxon>Embryophyta</taxon>
        <taxon>Tracheophyta</taxon>
        <taxon>Spermatophyta</taxon>
        <taxon>Magnoliopsida</taxon>
        <taxon>Magnoliidae</taxon>
        <taxon>Piperales</taxon>
        <taxon>Aristolochiaceae</taxon>
        <taxon>Aristolochia</taxon>
    </lineage>
</organism>
<feature type="repeat" description="PPR" evidence="2">
    <location>
        <begin position="107"/>
        <end position="141"/>
    </location>
</feature>
<keyword evidence="1" id="KW-0677">Repeat</keyword>
<dbReference type="Proteomes" id="UP000825729">
    <property type="component" value="Unassembled WGS sequence"/>
</dbReference>
<dbReference type="Pfam" id="PF14432">
    <property type="entry name" value="DYW_deaminase"/>
    <property type="match status" value="1"/>
</dbReference>
<dbReference type="GO" id="GO:0003723">
    <property type="term" value="F:RNA binding"/>
    <property type="evidence" value="ECO:0007669"/>
    <property type="project" value="InterPro"/>
</dbReference>
<dbReference type="EMBL" id="JAINDJ010000004">
    <property type="protein sequence ID" value="KAG9451312.1"/>
    <property type="molecule type" value="Genomic_DNA"/>
</dbReference>
<dbReference type="PANTHER" id="PTHR47926">
    <property type="entry name" value="PENTATRICOPEPTIDE REPEAT-CONTAINING PROTEIN"/>
    <property type="match status" value="1"/>
</dbReference>
<dbReference type="SUPFAM" id="SSF48452">
    <property type="entry name" value="TPR-like"/>
    <property type="match status" value="2"/>
</dbReference>
<feature type="repeat" description="PPR" evidence="2">
    <location>
        <begin position="343"/>
        <end position="373"/>
    </location>
</feature>
<dbReference type="PANTHER" id="PTHR47926:SF519">
    <property type="entry name" value="DYW DOMAIN-CONTAINING PROTEIN"/>
    <property type="match status" value="1"/>
</dbReference>
<accession>A0AAV7ER10</accession>
<dbReference type="PROSITE" id="PS51375">
    <property type="entry name" value="PPR"/>
    <property type="match status" value="7"/>
</dbReference>
<comment type="caution">
    <text evidence="4">The sequence shown here is derived from an EMBL/GenBank/DDBJ whole genome shotgun (WGS) entry which is preliminary data.</text>
</comment>
<feature type="repeat" description="PPR" evidence="2">
    <location>
        <begin position="76"/>
        <end position="106"/>
    </location>
</feature>
<feature type="repeat" description="PPR" evidence="2">
    <location>
        <begin position="476"/>
        <end position="510"/>
    </location>
</feature>
<feature type="repeat" description="PPR" evidence="2">
    <location>
        <begin position="374"/>
        <end position="408"/>
    </location>
</feature>
<dbReference type="InterPro" id="IPR002885">
    <property type="entry name" value="PPR_rpt"/>
</dbReference>
<dbReference type="InterPro" id="IPR032867">
    <property type="entry name" value="DYW_dom"/>
</dbReference>
<feature type="repeat" description="PPR" evidence="2">
    <location>
        <begin position="613"/>
        <end position="647"/>
    </location>
</feature>
<dbReference type="FunFam" id="1.25.40.10:FF:001162">
    <property type="entry name" value="Pentatricopeptide repeat-containing protein"/>
    <property type="match status" value="1"/>
</dbReference>
<evidence type="ECO:0000313" key="5">
    <source>
        <dbReference type="Proteomes" id="UP000825729"/>
    </source>
</evidence>
<dbReference type="NCBIfam" id="TIGR00756">
    <property type="entry name" value="PPR"/>
    <property type="match status" value="7"/>
</dbReference>
<reference evidence="4 5" key="1">
    <citation type="submission" date="2021-07" db="EMBL/GenBank/DDBJ databases">
        <title>The Aristolochia fimbriata genome: insights into angiosperm evolution, floral development and chemical biosynthesis.</title>
        <authorList>
            <person name="Jiao Y."/>
        </authorList>
    </citation>
    <scope>NUCLEOTIDE SEQUENCE [LARGE SCALE GENOMIC DNA]</scope>
    <source>
        <strain evidence="4">IBCAS-2021</strain>
        <tissue evidence="4">Leaf</tissue>
    </source>
</reference>
<dbReference type="Pfam" id="PF13041">
    <property type="entry name" value="PPR_2"/>
    <property type="match status" value="3"/>
</dbReference>
<evidence type="ECO:0000313" key="4">
    <source>
        <dbReference type="EMBL" id="KAG9451312.1"/>
    </source>
</evidence>
<dbReference type="GO" id="GO:0008270">
    <property type="term" value="F:zinc ion binding"/>
    <property type="evidence" value="ECO:0007669"/>
    <property type="project" value="InterPro"/>
</dbReference>
<dbReference type="FunFam" id="1.25.40.10:FF:000348">
    <property type="entry name" value="Pentatricopeptide repeat-containing protein chloroplastic"/>
    <property type="match status" value="1"/>
</dbReference>